<feature type="region of interest" description="Disordered" evidence="1">
    <location>
        <begin position="86"/>
        <end position="139"/>
    </location>
</feature>
<reference evidence="3" key="1">
    <citation type="submission" date="2021-01" db="EMBL/GenBank/DDBJ databases">
        <authorList>
            <person name="Corre E."/>
            <person name="Pelletier E."/>
            <person name="Niang G."/>
            <person name="Scheremetjew M."/>
            <person name="Finn R."/>
            <person name="Kale V."/>
            <person name="Holt S."/>
            <person name="Cochrane G."/>
            <person name="Meng A."/>
            <person name="Brown T."/>
            <person name="Cohen L."/>
        </authorList>
    </citation>
    <scope>NUCLEOTIDE SEQUENCE</scope>
    <source>
        <strain evidence="3">CCMP2058</strain>
    </source>
</reference>
<protein>
    <recommendedName>
        <fullName evidence="2">J domain-containing protein</fullName>
    </recommendedName>
</protein>
<feature type="domain" description="J" evidence="2">
    <location>
        <begin position="1"/>
        <end position="50"/>
    </location>
</feature>
<dbReference type="EMBL" id="HBEM01007833">
    <property type="protein sequence ID" value="CAD8439694.1"/>
    <property type="molecule type" value="Transcribed_RNA"/>
</dbReference>
<evidence type="ECO:0000313" key="3">
    <source>
        <dbReference type="EMBL" id="CAD8439694.1"/>
    </source>
</evidence>
<sequence>MTIQFRNLSRIVHPDKCSDERATDAFHALKQAFDVLRDDAKRAVYLDQYAKLHKDKMIVGGGMSEKVRGKRAKLEEERVNEFRQKVNGKLQQRLRKKTFVPRERLPTPPSSDTEDSEEERRKKRLNAFKKAKHSRNMFF</sequence>
<dbReference type="GO" id="GO:0005789">
    <property type="term" value="C:endoplasmic reticulum membrane"/>
    <property type="evidence" value="ECO:0007669"/>
    <property type="project" value="TreeGrafter"/>
</dbReference>
<dbReference type="AlphaFoldDB" id="A0A7S0D2U4"/>
<dbReference type="GO" id="GO:0030544">
    <property type="term" value="F:Hsp70 protein binding"/>
    <property type="evidence" value="ECO:0007669"/>
    <property type="project" value="TreeGrafter"/>
</dbReference>
<dbReference type="CDD" id="cd06257">
    <property type="entry name" value="DnaJ"/>
    <property type="match status" value="1"/>
</dbReference>
<dbReference type="InterPro" id="IPR036869">
    <property type="entry name" value="J_dom_sf"/>
</dbReference>
<gene>
    <name evidence="3" type="ORF">LAMO00422_LOCUS5500</name>
</gene>
<dbReference type="PANTHER" id="PTHR43908:SF3">
    <property type="entry name" value="AT29763P-RELATED"/>
    <property type="match status" value="1"/>
</dbReference>
<accession>A0A7S0D2U4</accession>
<proteinExistence type="predicted"/>
<dbReference type="PROSITE" id="PS00636">
    <property type="entry name" value="DNAJ_1"/>
    <property type="match status" value="1"/>
</dbReference>
<name>A0A7S0D2U4_9EUKA</name>
<dbReference type="InterPro" id="IPR051100">
    <property type="entry name" value="DnaJ_subfamily_B/C"/>
</dbReference>
<dbReference type="PANTHER" id="PTHR43908">
    <property type="entry name" value="AT29763P-RELATED"/>
    <property type="match status" value="1"/>
</dbReference>
<feature type="compositionally biased region" description="Basic residues" evidence="1">
    <location>
        <begin position="121"/>
        <end position="139"/>
    </location>
</feature>
<dbReference type="PROSITE" id="PS50076">
    <property type="entry name" value="DNAJ_2"/>
    <property type="match status" value="1"/>
</dbReference>
<dbReference type="GO" id="GO:0071218">
    <property type="term" value="P:cellular response to misfolded protein"/>
    <property type="evidence" value="ECO:0007669"/>
    <property type="project" value="TreeGrafter"/>
</dbReference>
<evidence type="ECO:0000256" key="1">
    <source>
        <dbReference type="SAM" id="MobiDB-lite"/>
    </source>
</evidence>
<dbReference type="InterPro" id="IPR001623">
    <property type="entry name" value="DnaJ_domain"/>
</dbReference>
<organism evidence="3">
    <name type="scientific">Amorphochlora amoebiformis</name>
    <dbReference type="NCBI Taxonomy" id="1561963"/>
    <lineage>
        <taxon>Eukaryota</taxon>
        <taxon>Sar</taxon>
        <taxon>Rhizaria</taxon>
        <taxon>Cercozoa</taxon>
        <taxon>Chlorarachniophyceae</taxon>
        <taxon>Amorphochlora</taxon>
    </lineage>
</organism>
<dbReference type="InterPro" id="IPR018253">
    <property type="entry name" value="DnaJ_domain_CS"/>
</dbReference>
<dbReference type="Gene3D" id="1.10.287.110">
    <property type="entry name" value="DnaJ domain"/>
    <property type="match status" value="1"/>
</dbReference>
<dbReference type="SUPFAM" id="SSF46565">
    <property type="entry name" value="Chaperone J-domain"/>
    <property type="match status" value="1"/>
</dbReference>
<evidence type="ECO:0000259" key="2">
    <source>
        <dbReference type="PROSITE" id="PS50076"/>
    </source>
</evidence>
<dbReference type="Pfam" id="PF00226">
    <property type="entry name" value="DnaJ"/>
    <property type="match status" value="1"/>
</dbReference>